<keyword evidence="8" id="KW-0408">Iron</keyword>
<keyword evidence="7" id="KW-0560">Oxidoreductase</keyword>
<organism evidence="14 15">
    <name type="scientific">Citrus unshiu</name>
    <name type="common">Satsuma mandarin</name>
    <name type="synonym">Citrus nobilis var. unshiu</name>
    <dbReference type="NCBI Taxonomy" id="55188"/>
    <lineage>
        <taxon>Eukaryota</taxon>
        <taxon>Viridiplantae</taxon>
        <taxon>Streptophyta</taxon>
        <taxon>Embryophyta</taxon>
        <taxon>Tracheophyta</taxon>
        <taxon>Spermatophyta</taxon>
        <taxon>Magnoliopsida</taxon>
        <taxon>eudicotyledons</taxon>
        <taxon>Gunneridae</taxon>
        <taxon>Pentapetalae</taxon>
        <taxon>rosids</taxon>
        <taxon>malvids</taxon>
        <taxon>Sapindales</taxon>
        <taxon>Rutaceae</taxon>
        <taxon>Aurantioideae</taxon>
        <taxon>Citrus</taxon>
    </lineage>
</organism>
<dbReference type="PROSITE" id="PS50873">
    <property type="entry name" value="PEROXIDASE_4"/>
    <property type="match status" value="1"/>
</dbReference>
<feature type="active site" description="Proton acceptor" evidence="9">
    <location>
        <position position="66"/>
    </location>
</feature>
<evidence type="ECO:0000313" key="15">
    <source>
        <dbReference type="Proteomes" id="UP000236630"/>
    </source>
</evidence>
<dbReference type="SUPFAM" id="SSF48113">
    <property type="entry name" value="Heme-dependent peroxidases"/>
    <property type="match status" value="1"/>
</dbReference>
<reference evidence="14 15" key="1">
    <citation type="journal article" date="2017" name="Front. Genet.">
        <title>Draft sequencing of the heterozygous diploid genome of Satsuma (Citrus unshiu Marc.) using a hybrid assembly approach.</title>
        <authorList>
            <person name="Shimizu T."/>
            <person name="Tanizawa Y."/>
            <person name="Mochizuki T."/>
            <person name="Nagasaki H."/>
            <person name="Yoshioka T."/>
            <person name="Toyoda A."/>
            <person name="Fujiyama A."/>
            <person name="Kaminuma E."/>
            <person name="Nakamura Y."/>
        </authorList>
    </citation>
    <scope>NUCLEOTIDE SEQUENCE [LARGE SCALE GENOMIC DNA]</scope>
    <source>
        <strain evidence="15">cv. Miyagawa wase</strain>
    </source>
</reference>
<evidence type="ECO:0000259" key="13">
    <source>
        <dbReference type="PROSITE" id="PS50873"/>
    </source>
</evidence>
<evidence type="ECO:0000256" key="3">
    <source>
        <dbReference type="ARBA" id="ARBA00012313"/>
    </source>
</evidence>
<keyword evidence="4" id="KW-0575">Peroxidase</keyword>
<feature type="chain" id="PRO_5014121859" description="peroxidase" evidence="12">
    <location>
        <begin position="25"/>
        <end position="102"/>
    </location>
</feature>
<dbReference type="InterPro" id="IPR010255">
    <property type="entry name" value="Haem_peroxidase_sf"/>
</dbReference>
<evidence type="ECO:0000256" key="10">
    <source>
        <dbReference type="PIRSR" id="PIRSR600823-3"/>
    </source>
</evidence>
<protein>
    <recommendedName>
        <fullName evidence="3">peroxidase</fullName>
        <ecNumber evidence="3">1.11.1.7</ecNumber>
    </recommendedName>
</protein>
<evidence type="ECO:0000256" key="8">
    <source>
        <dbReference type="ARBA" id="ARBA00023004"/>
    </source>
</evidence>
<dbReference type="EMBL" id="BDQV01000819">
    <property type="protein sequence ID" value="GAY68121.1"/>
    <property type="molecule type" value="Genomic_DNA"/>
</dbReference>
<sequence>MSSHSHLYGTCFIMFLLLSKLAFGQLSSNHYANTCPKALSTIKSIVHNAVVKEHRMGASLRRLDFHDCFVNARSIAPSLFLFTFNESDLQLQTCMHASTQIA</sequence>
<dbReference type="STRING" id="55188.A0A2H5QU25"/>
<feature type="binding site" evidence="10">
    <location>
        <position position="67"/>
    </location>
    <ligand>
        <name>Ca(2+)</name>
        <dbReference type="ChEBI" id="CHEBI:29108"/>
        <label>1</label>
    </ligand>
</feature>
<keyword evidence="15" id="KW-1185">Reference proteome</keyword>
<feature type="domain" description="Plant heme peroxidase family profile" evidence="13">
    <location>
        <begin position="25"/>
        <end position="72"/>
    </location>
</feature>
<evidence type="ECO:0000313" key="14">
    <source>
        <dbReference type="EMBL" id="GAY68121.1"/>
    </source>
</evidence>
<evidence type="ECO:0000256" key="4">
    <source>
        <dbReference type="ARBA" id="ARBA00022559"/>
    </source>
</evidence>
<dbReference type="GO" id="GO:0006979">
    <property type="term" value="P:response to oxidative stress"/>
    <property type="evidence" value="ECO:0007669"/>
    <property type="project" value="InterPro"/>
</dbReference>
<dbReference type="InterPro" id="IPR002016">
    <property type="entry name" value="Haem_peroxidase"/>
</dbReference>
<feature type="signal peptide" evidence="12">
    <location>
        <begin position="1"/>
        <end position="24"/>
    </location>
</feature>
<comment type="caution">
    <text evidence="14">The sequence shown here is derived from an EMBL/GenBank/DDBJ whole genome shotgun (WGS) entry which is preliminary data.</text>
</comment>
<name>A0A2H5QU25_CITUN</name>
<dbReference type="PRINTS" id="PR00461">
    <property type="entry name" value="PLPEROXIDASE"/>
</dbReference>
<evidence type="ECO:0000256" key="7">
    <source>
        <dbReference type="ARBA" id="ARBA00023002"/>
    </source>
</evidence>
<keyword evidence="12" id="KW-0732">Signal</keyword>
<keyword evidence="6 10" id="KW-0479">Metal-binding</keyword>
<dbReference type="GO" id="GO:0046872">
    <property type="term" value="F:metal ion binding"/>
    <property type="evidence" value="ECO:0007669"/>
    <property type="project" value="UniProtKB-KW"/>
</dbReference>
<evidence type="ECO:0000256" key="1">
    <source>
        <dbReference type="ARBA" id="ARBA00000189"/>
    </source>
</evidence>
<dbReference type="InterPro" id="IPR000823">
    <property type="entry name" value="Peroxidase_pln"/>
</dbReference>
<comment type="cofactor">
    <cofactor evidence="10">
        <name>Ca(2+)</name>
        <dbReference type="ChEBI" id="CHEBI:29108"/>
    </cofactor>
    <text evidence="10">Binds 2 calcium ions per subunit.</text>
</comment>
<evidence type="ECO:0000256" key="5">
    <source>
        <dbReference type="ARBA" id="ARBA00022617"/>
    </source>
</evidence>
<dbReference type="PANTHER" id="PTHR31388">
    <property type="entry name" value="PEROXIDASE 72-RELATED"/>
    <property type="match status" value="1"/>
</dbReference>
<keyword evidence="5" id="KW-0349">Heme</keyword>
<proteinExistence type="predicted"/>
<dbReference type="Gene3D" id="1.10.520.10">
    <property type="match status" value="1"/>
</dbReference>
<evidence type="ECO:0000256" key="6">
    <source>
        <dbReference type="ARBA" id="ARBA00022723"/>
    </source>
</evidence>
<keyword evidence="10" id="KW-0106">Calcium</keyword>
<evidence type="ECO:0000256" key="12">
    <source>
        <dbReference type="SAM" id="SignalP"/>
    </source>
</evidence>
<gene>
    <name evidence="14" type="ORF">CUMW_261710</name>
</gene>
<dbReference type="AlphaFoldDB" id="A0A2H5QU25"/>
<comment type="cofactor">
    <cofactor evidence="2">
        <name>heme b</name>
        <dbReference type="ChEBI" id="CHEBI:60344"/>
    </cofactor>
</comment>
<comment type="catalytic activity">
    <reaction evidence="1">
        <text>2 a phenolic donor + H2O2 = 2 a phenolic radical donor + 2 H2O</text>
        <dbReference type="Rhea" id="RHEA:56136"/>
        <dbReference type="ChEBI" id="CHEBI:15377"/>
        <dbReference type="ChEBI" id="CHEBI:16240"/>
        <dbReference type="ChEBI" id="CHEBI:139520"/>
        <dbReference type="ChEBI" id="CHEBI:139521"/>
        <dbReference type="EC" id="1.11.1.7"/>
    </reaction>
</comment>
<evidence type="ECO:0000256" key="9">
    <source>
        <dbReference type="PIRSR" id="PIRSR600823-1"/>
    </source>
</evidence>
<dbReference type="GO" id="GO:0140825">
    <property type="term" value="F:lactoperoxidase activity"/>
    <property type="evidence" value="ECO:0007669"/>
    <property type="project" value="UniProtKB-EC"/>
</dbReference>
<dbReference type="GO" id="GO:0020037">
    <property type="term" value="F:heme binding"/>
    <property type="evidence" value="ECO:0007669"/>
    <property type="project" value="InterPro"/>
</dbReference>
<dbReference type="PANTHER" id="PTHR31388:SF257">
    <property type="entry name" value="PEROXIDASE"/>
    <property type="match status" value="1"/>
</dbReference>
<evidence type="ECO:0000256" key="2">
    <source>
        <dbReference type="ARBA" id="ARBA00001970"/>
    </source>
</evidence>
<feature type="binding site" evidence="10">
    <location>
        <position position="70"/>
    </location>
    <ligand>
        <name>Ca(2+)</name>
        <dbReference type="ChEBI" id="CHEBI:29108"/>
        <label>1</label>
    </ligand>
</feature>
<evidence type="ECO:0000256" key="11">
    <source>
        <dbReference type="PIRSR" id="PIRSR600823-4"/>
    </source>
</evidence>
<dbReference type="EC" id="1.11.1.7" evidence="3"/>
<accession>A0A2H5QU25</accession>
<dbReference type="Proteomes" id="UP000236630">
    <property type="component" value="Unassembled WGS sequence"/>
</dbReference>
<feature type="site" description="Transition state stabilizer" evidence="11">
    <location>
        <position position="62"/>
    </location>
</feature>